<accession>A0AAD5E0F1</accession>
<reference evidence="1" key="1">
    <citation type="submission" date="2020-11" db="EMBL/GenBank/DDBJ databases">
        <title>Chlorella ohadii genome sequencing and assembly.</title>
        <authorList>
            <person name="Murik O."/>
            <person name="Treves H."/>
            <person name="Kedem I."/>
            <person name="Shotland Y."/>
            <person name="Kaplan A."/>
        </authorList>
    </citation>
    <scope>NUCLEOTIDE SEQUENCE</scope>
    <source>
        <strain evidence="1">1</strain>
    </source>
</reference>
<name>A0AAD5E0F1_9CHLO</name>
<dbReference type="SUPFAM" id="SSF69848">
    <property type="entry name" value="LCCL domain"/>
    <property type="match status" value="1"/>
</dbReference>
<dbReference type="InterPro" id="IPR013951">
    <property type="entry name" value="Rxt3"/>
</dbReference>
<organism evidence="1 2">
    <name type="scientific">Chlorella ohadii</name>
    <dbReference type="NCBI Taxonomy" id="2649997"/>
    <lineage>
        <taxon>Eukaryota</taxon>
        <taxon>Viridiplantae</taxon>
        <taxon>Chlorophyta</taxon>
        <taxon>core chlorophytes</taxon>
        <taxon>Trebouxiophyceae</taxon>
        <taxon>Chlorellales</taxon>
        <taxon>Chlorellaceae</taxon>
        <taxon>Chlorella clade</taxon>
        <taxon>Chlorella</taxon>
    </lineage>
</organism>
<dbReference type="EMBL" id="JADXDR010000007">
    <property type="protein sequence ID" value="KAI7846188.1"/>
    <property type="molecule type" value="Genomic_DNA"/>
</dbReference>
<dbReference type="Pfam" id="PF08642">
    <property type="entry name" value="Rxt3"/>
    <property type="match status" value="1"/>
</dbReference>
<sequence>MSKRPGEVNGVAPPLAKLPRLDAQPGVPGAVAAAGVVKKPGPRLPMLMYKEGEPLRDLRSYYSKDGASQSVEVRIPAHCLTSNNRHVRARQLWGSDVYTEDSDLVAVLMHCGYWYHSLTHPPAQVAEVRAVLKPQDPRDSYPSTARNSIRSRAWAAPIEASLAAADTAADTAIAAAAAEGMLPRGCSYAVEKCWVVTRSGTSVDLAPNLEGLPAAAPTFTPSHMERIITRSSGAGGRQRQVQEVTVMFNLVNEPWPKYNMQAVADRGLKPHEWTSARLHSTVLYLESHKERFELALSSPAANEADGEAAGGGERYRFSRCTRPLPAALMAKLGVPLPEAERSVLHEDLSWEEIQWGANGVSLRGQLYPLVRIHFMPQTGKAQ</sequence>
<comment type="caution">
    <text evidence="1">The sequence shown here is derived from an EMBL/GenBank/DDBJ whole genome shotgun (WGS) entry which is preliminary data.</text>
</comment>
<evidence type="ECO:0000313" key="2">
    <source>
        <dbReference type="Proteomes" id="UP001205105"/>
    </source>
</evidence>
<proteinExistence type="predicted"/>
<dbReference type="InterPro" id="IPR036609">
    <property type="entry name" value="LCCL_sf"/>
</dbReference>
<keyword evidence="2" id="KW-1185">Reference proteome</keyword>
<dbReference type="AlphaFoldDB" id="A0AAD5E0F1"/>
<protein>
    <submittedName>
        <fullName evidence="1">Uncharacterized protein</fullName>
    </submittedName>
</protein>
<gene>
    <name evidence="1" type="ORF">COHA_000258</name>
</gene>
<evidence type="ECO:0000313" key="1">
    <source>
        <dbReference type="EMBL" id="KAI7846188.1"/>
    </source>
</evidence>
<dbReference type="Gene3D" id="2.170.130.20">
    <property type="entry name" value="LCCL-like domain"/>
    <property type="match status" value="1"/>
</dbReference>
<dbReference type="Proteomes" id="UP001205105">
    <property type="component" value="Unassembled WGS sequence"/>
</dbReference>